<evidence type="ECO:0000313" key="3">
    <source>
        <dbReference type="Proteomes" id="UP000290909"/>
    </source>
</evidence>
<feature type="transmembrane region" description="Helical" evidence="1">
    <location>
        <begin position="115"/>
        <end position="137"/>
    </location>
</feature>
<feature type="transmembrane region" description="Helical" evidence="1">
    <location>
        <begin position="62"/>
        <end position="81"/>
    </location>
</feature>
<keyword evidence="3" id="KW-1185">Reference proteome</keyword>
<accession>A0A449BKY1</accession>
<feature type="transmembrane region" description="Helical" evidence="1">
    <location>
        <begin position="12"/>
        <end position="33"/>
    </location>
</feature>
<gene>
    <name evidence="2" type="ORF">NCTC10172_01161</name>
</gene>
<proteinExistence type="predicted"/>
<sequence length="207" mass="24032">MSEFKGKALDLFVWNIILSIASGFFLVPLAFVLPKYLKWFFSQIMIDDSQLEFIEDGPAWEILIWILFATVTFGIGAPFAYKKMLKWVYNRVRVVGENDGLCDFTGTAWDLLANALIFALGWMFFIIPAAWTFIIFYKYMHSSTVINGRSLIFDTEAPWFGVIGWIFFGVITLGIGSWYAQKKIYQYIYQNTHFSVDYYVSEEELVI</sequence>
<dbReference type="AlphaFoldDB" id="A0A449BKY1"/>
<dbReference type="Proteomes" id="UP000290909">
    <property type="component" value="Chromosome"/>
</dbReference>
<dbReference type="STRING" id="1408416.GCA_000702765_01339"/>
<name>A0A449BKY1_9MOLU</name>
<reference evidence="2 3" key="1">
    <citation type="submission" date="2019-01" db="EMBL/GenBank/DDBJ databases">
        <authorList>
            <consortium name="Pathogen Informatics"/>
        </authorList>
    </citation>
    <scope>NUCLEOTIDE SEQUENCE [LARGE SCALE GENOMIC DNA]</scope>
    <source>
        <strain evidence="2 3">NCTC10172</strain>
    </source>
</reference>
<dbReference type="KEGG" id="ahk:NCTC10172_01161"/>
<dbReference type="RefSeq" id="WP_035370071.1">
    <property type="nucleotide sequence ID" value="NZ_LR215050.1"/>
</dbReference>
<keyword evidence="1" id="KW-0472">Membrane</keyword>
<keyword evidence="1" id="KW-1133">Transmembrane helix</keyword>
<evidence type="ECO:0000313" key="2">
    <source>
        <dbReference type="EMBL" id="VEU83109.1"/>
    </source>
</evidence>
<evidence type="ECO:0000256" key="1">
    <source>
        <dbReference type="SAM" id="Phobius"/>
    </source>
</evidence>
<feature type="transmembrane region" description="Helical" evidence="1">
    <location>
        <begin position="157"/>
        <end position="180"/>
    </location>
</feature>
<dbReference type="EMBL" id="LR215050">
    <property type="protein sequence ID" value="VEU83109.1"/>
    <property type="molecule type" value="Genomic_DNA"/>
</dbReference>
<organism evidence="2 3">
    <name type="scientific">Acholeplasma hippikon</name>
    <dbReference type="NCBI Taxonomy" id="264636"/>
    <lineage>
        <taxon>Bacteria</taxon>
        <taxon>Bacillati</taxon>
        <taxon>Mycoplasmatota</taxon>
        <taxon>Mollicutes</taxon>
        <taxon>Acholeplasmatales</taxon>
        <taxon>Acholeplasmataceae</taxon>
        <taxon>Acholeplasma</taxon>
    </lineage>
</organism>
<keyword evidence="1" id="KW-0812">Transmembrane</keyword>
<protein>
    <submittedName>
        <fullName evidence="2">Uncharacterized protein</fullName>
    </submittedName>
</protein>